<dbReference type="InterPro" id="IPR050903">
    <property type="entry name" value="Bact_Chemotaxis_MeTrfase"/>
</dbReference>
<evidence type="ECO:0000256" key="3">
    <source>
        <dbReference type="ARBA" id="ARBA00022603"/>
    </source>
</evidence>
<dbReference type="AlphaFoldDB" id="Q1JWP7"/>
<dbReference type="Gene3D" id="3.40.50.150">
    <property type="entry name" value="Vaccinia Virus protein VP39"/>
    <property type="match status" value="1"/>
</dbReference>
<dbReference type="PANTHER" id="PTHR24422">
    <property type="entry name" value="CHEMOTAXIS PROTEIN METHYLTRANSFERASE"/>
    <property type="match status" value="1"/>
</dbReference>
<keyword evidence="5" id="KW-0949">S-adenosyl-L-methionine</keyword>
<dbReference type="EMBL" id="AAEW02000020">
    <property type="protein sequence ID" value="EAT14632.1"/>
    <property type="molecule type" value="Genomic_DNA"/>
</dbReference>
<dbReference type="PIRSF" id="PIRSF000410">
    <property type="entry name" value="CheR"/>
    <property type="match status" value="1"/>
</dbReference>
<dbReference type="RefSeq" id="WP_006002307.1">
    <property type="nucleotide sequence ID" value="NZ_AAEW02000020.1"/>
</dbReference>
<evidence type="ECO:0000256" key="5">
    <source>
        <dbReference type="ARBA" id="ARBA00022691"/>
    </source>
</evidence>
<dbReference type="EC" id="2.1.1.80" evidence="2"/>
<comment type="caution">
    <text evidence="7">The sequence shown here is derived from an EMBL/GenBank/DDBJ whole genome shotgun (WGS) entry which is preliminary data.</text>
</comment>
<comment type="catalytic activity">
    <reaction evidence="1">
        <text>L-glutamyl-[protein] + S-adenosyl-L-methionine = [protein]-L-glutamate 5-O-methyl ester + S-adenosyl-L-homocysteine</text>
        <dbReference type="Rhea" id="RHEA:24452"/>
        <dbReference type="Rhea" id="RHEA-COMP:10208"/>
        <dbReference type="Rhea" id="RHEA-COMP:10311"/>
        <dbReference type="ChEBI" id="CHEBI:29973"/>
        <dbReference type="ChEBI" id="CHEBI:57856"/>
        <dbReference type="ChEBI" id="CHEBI:59789"/>
        <dbReference type="ChEBI" id="CHEBI:82795"/>
        <dbReference type="EC" id="2.1.1.80"/>
    </reaction>
</comment>
<dbReference type="SUPFAM" id="SSF47757">
    <property type="entry name" value="Chemotaxis receptor methyltransferase CheR, N-terminal domain"/>
    <property type="match status" value="1"/>
</dbReference>
<keyword evidence="3 7" id="KW-0489">Methyltransferase</keyword>
<evidence type="ECO:0000256" key="4">
    <source>
        <dbReference type="ARBA" id="ARBA00022679"/>
    </source>
</evidence>
<sequence length="276" mass="32173">MVLTEQDFDRLSRYIYQELGITLSEKKKTMLTGRLSKRIRALRLGSITDYCDFLFSDEGQALERVHLFDVITTNKTDFFRESNHFDYLTQNILPGWQQGLSKSRSFKIWSAGCSSGEEPYTMAMVLEDYANKQSARSFDYEIIATDISTKVLDHAKQAIYHSDRIQPVPMEMRSRYLLRSKDRNNPLVRIAPVLRKKIRFGRLNFMDTDFSLPHQMDVIFCRNVIIYFDKKTQERLVCKFCRKLQPGGFLFLGHSESLHGFNVPLTQVAPTVYQCC</sequence>
<evidence type="ECO:0000313" key="8">
    <source>
        <dbReference type="Proteomes" id="UP000005695"/>
    </source>
</evidence>
<dbReference type="Proteomes" id="UP000005695">
    <property type="component" value="Unassembled WGS sequence"/>
</dbReference>
<dbReference type="InterPro" id="IPR000780">
    <property type="entry name" value="CheR_MeTrfase"/>
</dbReference>
<keyword evidence="4 7" id="KW-0808">Transferase</keyword>
<dbReference type="GO" id="GO:0008983">
    <property type="term" value="F:protein-glutamate O-methyltransferase activity"/>
    <property type="evidence" value="ECO:0007669"/>
    <property type="project" value="UniProtKB-EC"/>
</dbReference>
<gene>
    <name evidence="7" type="ORF">Dace_0595</name>
</gene>
<dbReference type="InterPro" id="IPR026024">
    <property type="entry name" value="Chemotaxis_MeTrfase_CheR"/>
</dbReference>
<dbReference type="PRINTS" id="PR00996">
    <property type="entry name" value="CHERMTFRASE"/>
</dbReference>
<reference evidence="7" key="1">
    <citation type="submission" date="2006-05" db="EMBL/GenBank/DDBJ databases">
        <title>Annotation of the draft genome assembly of Desulfuromonas acetoxidans DSM 684.</title>
        <authorList>
            <consortium name="US DOE Joint Genome Institute (JGI-ORNL)"/>
            <person name="Larimer F."/>
            <person name="Land M."/>
            <person name="Hauser L."/>
        </authorList>
    </citation>
    <scope>NUCLEOTIDE SEQUENCE [LARGE SCALE GENOMIC DNA]</scope>
    <source>
        <strain evidence="7">DSM 684</strain>
    </source>
</reference>
<evidence type="ECO:0000259" key="6">
    <source>
        <dbReference type="PROSITE" id="PS50123"/>
    </source>
</evidence>
<evidence type="ECO:0000256" key="2">
    <source>
        <dbReference type="ARBA" id="ARBA00012534"/>
    </source>
</evidence>
<dbReference type="GO" id="GO:0032259">
    <property type="term" value="P:methylation"/>
    <property type="evidence" value="ECO:0007669"/>
    <property type="project" value="UniProtKB-KW"/>
</dbReference>
<dbReference type="Gene3D" id="1.10.155.10">
    <property type="entry name" value="Chemotaxis receptor methyltransferase CheR, N-terminal domain"/>
    <property type="match status" value="1"/>
</dbReference>
<dbReference type="Pfam" id="PF03705">
    <property type="entry name" value="CheR_N"/>
    <property type="match status" value="1"/>
</dbReference>
<evidence type="ECO:0000256" key="1">
    <source>
        <dbReference type="ARBA" id="ARBA00001541"/>
    </source>
</evidence>
<accession>Q1JWP7</accession>
<reference evidence="7" key="2">
    <citation type="submission" date="2006-05" db="EMBL/GenBank/DDBJ databases">
        <title>Sequencing of the draft genome and assembly of Desulfuromonas acetoxidans DSM 684.</title>
        <authorList>
            <consortium name="US DOE Joint Genome Institute (JGI-PGF)"/>
            <person name="Copeland A."/>
            <person name="Lucas S."/>
            <person name="Lapidus A."/>
            <person name="Barry K."/>
            <person name="Detter J.C."/>
            <person name="Glavina del Rio T."/>
            <person name="Hammon N."/>
            <person name="Israni S."/>
            <person name="Dalin E."/>
            <person name="Tice H."/>
            <person name="Bruce D."/>
            <person name="Pitluck S."/>
            <person name="Richardson P."/>
        </authorList>
    </citation>
    <scope>NUCLEOTIDE SEQUENCE [LARGE SCALE GENOMIC DNA]</scope>
    <source>
        <strain evidence="7">DSM 684</strain>
    </source>
</reference>
<dbReference type="Pfam" id="PF01739">
    <property type="entry name" value="CheR"/>
    <property type="match status" value="1"/>
</dbReference>
<dbReference type="InterPro" id="IPR029063">
    <property type="entry name" value="SAM-dependent_MTases_sf"/>
</dbReference>
<dbReference type="InterPro" id="IPR022641">
    <property type="entry name" value="CheR_N"/>
</dbReference>
<keyword evidence="8" id="KW-1185">Reference proteome</keyword>
<dbReference type="InterPro" id="IPR036804">
    <property type="entry name" value="CheR_N_sf"/>
</dbReference>
<proteinExistence type="predicted"/>
<feature type="domain" description="CheR-type methyltransferase" evidence="6">
    <location>
        <begin position="1"/>
        <end position="276"/>
    </location>
</feature>
<dbReference type="SMART" id="SM00138">
    <property type="entry name" value="MeTrc"/>
    <property type="match status" value="1"/>
</dbReference>
<dbReference type="InterPro" id="IPR022642">
    <property type="entry name" value="CheR_C"/>
</dbReference>
<dbReference type="PANTHER" id="PTHR24422:SF26">
    <property type="entry name" value="CHEMOTAXIS PROTEIN METHYLTRANSFERASE"/>
    <property type="match status" value="1"/>
</dbReference>
<name>Q1JWP7_DESA6</name>
<dbReference type="OrthoDB" id="9786165at2"/>
<protein>
    <recommendedName>
        <fullName evidence="2">protein-glutamate O-methyltransferase</fullName>
        <ecNumber evidence="2">2.1.1.80</ecNumber>
    </recommendedName>
</protein>
<organism evidence="7 8">
    <name type="scientific">Desulfuromonas acetoxidans (strain DSM 684 / 11070)</name>
    <dbReference type="NCBI Taxonomy" id="281689"/>
    <lineage>
        <taxon>Bacteria</taxon>
        <taxon>Pseudomonadati</taxon>
        <taxon>Thermodesulfobacteriota</taxon>
        <taxon>Desulfuromonadia</taxon>
        <taxon>Desulfuromonadales</taxon>
        <taxon>Desulfuromonadaceae</taxon>
        <taxon>Desulfuromonas</taxon>
    </lineage>
</organism>
<dbReference type="SUPFAM" id="SSF53335">
    <property type="entry name" value="S-adenosyl-L-methionine-dependent methyltransferases"/>
    <property type="match status" value="1"/>
</dbReference>
<evidence type="ECO:0000313" key="7">
    <source>
        <dbReference type="EMBL" id="EAT14632.1"/>
    </source>
</evidence>
<dbReference type="PROSITE" id="PS50123">
    <property type="entry name" value="CHER"/>
    <property type="match status" value="1"/>
</dbReference>